<dbReference type="InterPro" id="IPR035996">
    <property type="entry name" value="4pyrrol_Methylase_sf"/>
</dbReference>
<dbReference type="PIRSF" id="PIRSF036427">
    <property type="entry name" value="Precrrn-2_mtase"/>
    <property type="match status" value="1"/>
</dbReference>
<evidence type="ECO:0000259" key="8">
    <source>
        <dbReference type="Pfam" id="PF00590"/>
    </source>
</evidence>
<dbReference type="PANTHER" id="PTHR43467">
    <property type="entry name" value="COBALT-PRECORRIN-2 C(20)-METHYLTRANSFERASE"/>
    <property type="match status" value="1"/>
</dbReference>
<dbReference type="NCBIfam" id="TIGR01467">
    <property type="entry name" value="cobI_cbiL"/>
    <property type="match status" value="1"/>
</dbReference>
<dbReference type="EC" id="2.1.1.151" evidence="9"/>
<keyword evidence="5 9" id="KW-0808">Transferase</keyword>
<dbReference type="PANTHER" id="PTHR43467:SF2">
    <property type="entry name" value="COBALT-PRECORRIN-2 C(20)-METHYLTRANSFERASE"/>
    <property type="match status" value="1"/>
</dbReference>
<dbReference type="PATRIC" id="fig|908809.3.peg.2276"/>
<evidence type="ECO:0000313" key="10">
    <source>
        <dbReference type="Proteomes" id="UP000052015"/>
    </source>
</evidence>
<dbReference type="UniPathway" id="UPA00148"/>
<dbReference type="Gene3D" id="3.30.950.10">
    <property type="entry name" value="Methyltransferase, Cobalt-precorrin-4 Transmethylase, Domain 2"/>
    <property type="match status" value="1"/>
</dbReference>
<evidence type="ECO:0000256" key="3">
    <source>
        <dbReference type="ARBA" id="ARBA00022573"/>
    </source>
</evidence>
<dbReference type="GO" id="GO:0009236">
    <property type="term" value="P:cobalamin biosynthetic process"/>
    <property type="evidence" value="ECO:0007669"/>
    <property type="project" value="UniProtKB-UniRule"/>
</dbReference>
<dbReference type="InterPro" id="IPR014777">
    <property type="entry name" value="4pyrrole_Mease_sub1"/>
</dbReference>
<evidence type="ECO:0000313" key="9">
    <source>
        <dbReference type="EMBL" id="KRQ85915.1"/>
    </source>
</evidence>
<dbReference type="GO" id="GO:0043781">
    <property type="term" value="F:cobalt-factor II C20-methyltransferase activity"/>
    <property type="evidence" value="ECO:0007669"/>
    <property type="project" value="UniProtKB-EC"/>
</dbReference>
<name>A0A0R3JR17_CALMK</name>
<proteinExistence type="inferred from homology"/>
<dbReference type="InterPro" id="IPR012382">
    <property type="entry name" value="CobI/CbiL"/>
</dbReference>
<keyword evidence="6" id="KW-0949">S-adenosyl-L-methionine</keyword>
<keyword evidence="4 9" id="KW-0489">Methyltransferase</keyword>
<evidence type="ECO:0000256" key="5">
    <source>
        <dbReference type="ARBA" id="ARBA00022679"/>
    </source>
</evidence>
<dbReference type="GO" id="GO:0032259">
    <property type="term" value="P:methylation"/>
    <property type="evidence" value="ECO:0007669"/>
    <property type="project" value="UniProtKB-KW"/>
</dbReference>
<dbReference type="EMBL" id="LKHP01000020">
    <property type="protein sequence ID" value="KRQ85915.1"/>
    <property type="molecule type" value="Genomic_DNA"/>
</dbReference>
<reference evidence="9 10" key="1">
    <citation type="submission" date="2015-09" db="EMBL/GenBank/DDBJ databases">
        <title>Draft genome sequence of a Caloramator mitchellensis, a moderate thermophile from the Great Artesian Basin of Australia.</title>
        <authorList>
            <person name="Patel B.K."/>
        </authorList>
    </citation>
    <scope>NUCLEOTIDE SEQUENCE [LARGE SCALE GENOMIC DNA]</scope>
    <source>
        <strain evidence="9 10">VF08</strain>
    </source>
</reference>
<gene>
    <name evidence="9" type="primary">cbiL</name>
    <name evidence="9" type="ORF">ABG79_02289</name>
</gene>
<sequence>MFGGAKLKKLIGVGIGPGDKELITLKAIKAIKNSDVIFLPSSKGKSLAEQITEEYILDKEKVYLEFPMGEENSENYKMAAKIIDDKLSDGNIGVFLTLGDALTYSTFIYLYEELKKYEVAVEIIPGVTSFSAAFSKLKIPFSIKGEAVLVTDRDVDEKILKKVDGAVFLKANKNKSALEKLKANGFKYYYVKRLFLDGEAFYTDDKSILEDKDYLSLLLAKKE</sequence>
<protein>
    <submittedName>
        <fullName evidence="9">Cobalt-precorrin-2 C(20)-methyltransferase</fullName>
        <ecNumber evidence="9">2.1.1.151</ecNumber>
    </submittedName>
</protein>
<evidence type="ECO:0000256" key="6">
    <source>
        <dbReference type="ARBA" id="ARBA00022691"/>
    </source>
</evidence>
<accession>A0A0R3JR17</accession>
<dbReference type="InterPro" id="IPR000878">
    <property type="entry name" value="4pyrrol_Mease"/>
</dbReference>
<dbReference type="Pfam" id="PF00590">
    <property type="entry name" value="TP_methylase"/>
    <property type="match status" value="1"/>
</dbReference>
<dbReference type="InterPro" id="IPR014776">
    <property type="entry name" value="4pyrrole_Mease_sub2"/>
</dbReference>
<dbReference type="InterPro" id="IPR006364">
    <property type="entry name" value="CobI/CbiL/CobIJ_dom"/>
</dbReference>
<organism evidence="9 10">
    <name type="scientific">Caloramator mitchellensis</name>
    <dbReference type="NCBI Taxonomy" id="908809"/>
    <lineage>
        <taxon>Bacteria</taxon>
        <taxon>Bacillati</taxon>
        <taxon>Bacillota</taxon>
        <taxon>Clostridia</taxon>
        <taxon>Eubacteriales</taxon>
        <taxon>Clostridiaceae</taxon>
        <taxon>Caloramator</taxon>
    </lineage>
</organism>
<dbReference type="STRING" id="908809.ABG79_02289"/>
<dbReference type="GO" id="GO:0030788">
    <property type="term" value="F:precorrin-2 C20-methyltransferase activity"/>
    <property type="evidence" value="ECO:0007669"/>
    <property type="project" value="InterPro"/>
</dbReference>
<dbReference type="Proteomes" id="UP000052015">
    <property type="component" value="Unassembled WGS sequence"/>
</dbReference>
<dbReference type="AlphaFoldDB" id="A0A0R3JR17"/>
<feature type="domain" description="Tetrapyrrole methylase" evidence="8">
    <location>
        <begin position="9"/>
        <end position="194"/>
    </location>
</feature>
<comment type="caution">
    <text evidence="9">The sequence shown here is derived from an EMBL/GenBank/DDBJ whole genome shotgun (WGS) entry which is preliminary data.</text>
</comment>
<evidence type="ECO:0000256" key="7">
    <source>
        <dbReference type="PIRNR" id="PIRNR036427"/>
    </source>
</evidence>
<dbReference type="Gene3D" id="3.40.1010.10">
    <property type="entry name" value="Cobalt-precorrin-4 Transmethylase, Domain 1"/>
    <property type="match status" value="1"/>
</dbReference>
<dbReference type="SUPFAM" id="SSF53790">
    <property type="entry name" value="Tetrapyrrole methylase"/>
    <property type="match status" value="1"/>
</dbReference>
<evidence type="ECO:0000256" key="1">
    <source>
        <dbReference type="ARBA" id="ARBA00004953"/>
    </source>
</evidence>
<evidence type="ECO:0000256" key="2">
    <source>
        <dbReference type="ARBA" id="ARBA00005879"/>
    </source>
</evidence>
<keyword evidence="10" id="KW-1185">Reference proteome</keyword>
<evidence type="ECO:0000256" key="4">
    <source>
        <dbReference type="ARBA" id="ARBA00022603"/>
    </source>
</evidence>
<comment type="pathway">
    <text evidence="1">Cofactor biosynthesis; adenosylcobalamin biosynthesis.</text>
</comment>
<keyword evidence="3" id="KW-0169">Cobalamin biosynthesis</keyword>
<dbReference type="CDD" id="cd11645">
    <property type="entry name" value="Precorrin_2_C20_MT"/>
    <property type="match status" value="1"/>
</dbReference>
<comment type="similarity">
    <text evidence="2 7">Belongs to the precorrin methyltransferase family.</text>
</comment>